<dbReference type="RefSeq" id="WP_147284488.1">
    <property type="nucleotide sequence ID" value="NZ_CP010310.2"/>
</dbReference>
<dbReference type="InterPro" id="IPR035949">
    <property type="entry name" value="SopE-like_GEF_dom_sf"/>
</dbReference>
<sequence>MQIFRTGHDVRAYARSHDEISLKDQRTKDSETVRNIIRNYSGNPMFLQRTASVIRYLHRHLNVESDGELISAQSVAEQLDGTVDPWPGGAQREHMADALIRLCTRRHASFDRIFRGESSLPHHVAEIFRDLPFDEDELNELHMERWPVGSVGRDAAMSQDSLQRLAAATLLLERLTRLPNDRGASRHGRNYEILRPQKAFAAPGLEKEVGNSLSGLVKPENSSMNEEIPESLSYGMTVFSDLMTSFGETEKGQRDIINCFLSEIYLREAKELSGLLSDEDRIEYLKEVGSIAKDAGLDMMEADANGVLVPKAQGSDVFRRFVEESCKFIEDEFANARLNDMKPEIEKRVHQEGLRRIAPMTKELGYLDPATFLDRLRAAGLRFAHPENN</sequence>
<accession>A0AAJ4Z873</accession>
<protein>
    <submittedName>
        <fullName evidence="1">Uncharacterized protein</fullName>
    </submittedName>
</protein>
<name>A0AAJ4Z873_PANPU</name>
<dbReference type="Gene3D" id="1.10.4120.10">
    <property type="entry name" value="SopE-like, GEF domain"/>
    <property type="match status" value="1"/>
</dbReference>
<gene>
    <name evidence="1" type="ORF">NCTC13159_00019</name>
</gene>
<organism evidence="1 2">
    <name type="scientific">Pandoraea pulmonicola</name>
    <dbReference type="NCBI Taxonomy" id="93221"/>
    <lineage>
        <taxon>Bacteria</taxon>
        <taxon>Pseudomonadati</taxon>
        <taxon>Pseudomonadota</taxon>
        <taxon>Betaproteobacteria</taxon>
        <taxon>Burkholderiales</taxon>
        <taxon>Burkholderiaceae</taxon>
        <taxon>Pandoraea</taxon>
    </lineage>
</organism>
<reference evidence="1 2" key="1">
    <citation type="submission" date="2018-06" db="EMBL/GenBank/DDBJ databases">
        <authorList>
            <consortium name="Pathogen Informatics"/>
            <person name="Doyle S."/>
        </authorList>
    </citation>
    <scope>NUCLEOTIDE SEQUENCE [LARGE SCALE GENOMIC DNA]</scope>
    <source>
        <strain evidence="1 2">NCTC13159</strain>
    </source>
</reference>
<dbReference type="AlphaFoldDB" id="A0AAJ4Z873"/>
<evidence type="ECO:0000313" key="1">
    <source>
        <dbReference type="EMBL" id="SUA88570.1"/>
    </source>
</evidence>
<dbReference type="EMBL" id="UGSJ01000001">
    <property type="protein sequence ID" value="SUA88570.1"/>
    <property type="molecule type" value="Genomic_DNA"/>
</dbReference>
<comment type="caution">
    <text evidence="1">The sequence shown here is derived from an EMBL/GenBank/DDBJ whole genome shotgun (WGS) entry which is preliminary data.</text>
</comment>
<proteinExistence type="predicted"/>
<dbReference type="Proteomes" id="UP000254589">
    <property type="component" value="Unassembled WGS sequence"/>
</dbReference>
<evidence type="ECO:0000313" key="2">
    <source>
        <dbReference type="Proteomes" id="UP000254589"/>
    </source>
</evidence>